<dbReference type="InterPro" id="IPR011766">
    <property type="entry name" value="TPP_enzyme_TPP-bd"/>
</dbReference>
<comment type="similarity">
    <text evidence="6">Belongs to the TPP enzyme family. MenD subfamily.</text>
</comment>
<organism evidence="10 11">
    <name type="scientific">Liquorilactobacillus ghanensis DSM 18630</name>
    <dbReference type="NCBI Taxonomy" id="1423750"/>
    <lineage>
        <taxon>Bacteria</taxon>
        <taxon>Bacillati</taxon>
        <taxon>Bacillota</taxon>
        <taxon>Bacilli</taxon>
        <taxon>Lactobacillales</taxon>
        <taxon>Lactobacillaceae</taxon>
        <taxon>Liquorilactobacillus</taxon>
    </lineage>
</organism>
<dbReference type="PATRIC" id="fig|1423750.3.peg.589"/>
<comment type="function">
    <text evidence="6">Catalyzes the thiamine diphosphate-dependent decarboxylation of 2-oxoglutarate and the subsequent addition of the resulting succinic semialdehyde-thiamine pyrophosphate anion to isochorismate to yield 2-succinyl-5-enolpyruvyl-6-hydroxy-3-cyclohexene-1-carboxylate (SEPHCHC).</text>
</comment>
<dbReference type="Gene3D" id="3.40.50.970">
    <property type="match status" value="2"/>
</dbReference>
<evidence type="ECO:0000256" key="3">
    <source>
        <dbReference type="ARBA" id="ARBA00022842"/>
    </source>
</evidence>
<dbReference type="PANTHER" id="PTHR42916">
    <property type="entry name" value="2-SUCCINYL-5-ENOLPYRUVYL-6-HYDROXY-3-CYCLOHEXENE-1-CARBOXYLATE SYNTHASE"/>
    <property type="match status" value="1"/>
</dbReference>
<name>A0A0R1VL94_9LACO</name>
<feature type="domain" description="Thiamine pyrophosphate enzyme TPP-binding" evidence="7">
    <location>
        <begin position="433"/>
        <end position="536"/>
    </location>
</feature>
<evidence type="ECO:0000256" key="1">
    <source>
        <dbReference type="ARBA" id="ARBA00022679"/>
    </source>
</evidence>
<comment type="pathway">
    <text evidence="6">Quinol/quinone metabolism; menaquinone biosynthesis.</text>
</comment>
<evidence type="ECO:0000256" key="5">
    <source>
        <dbReference type="ARBA" id="ARBA00023211"/>
    </source>
</evidence>
<comment type="subunit">
    <text evidence="6">Homodimer.</text>
</comment>
<comment type="cofactor">
    <cofactor evidence="6">
        <name>Mg(2+)</name>
        <dbReference type="ChEBI" id="CHEBI:18420"/>
    </cofactor>
    <cofactor evidence="6">
        <name>Mn(2+)</name>
        <dbReference type="ChEBI" id="CHEBI:29035"/>
    </cofactor>
</comment>
<dbReference type="InterPro" id="IPR004433">
    <property type="entry name" value="MenaQ_synth_MenD"/>
</dbReference>
<comment type="caution">
    <text evidence="10">The sequence shown here is derived from an EMBL/GenBank/DDBJ whole genome shotgun (WGS) entry which is preliminary data.</text>
</comment>
<comment type="pathway">
    <text evidence="6">Quinol/quinone metabolism; 1,4-dihydroxy-2-naphthoate biosynthesis; 1,4-dihydroxy-2-naphthoate from chorismate: step 2/7.</text>
</comment>
<dbReference type="OrthoDB" id="9791859at2"/>
<dbReference type="NCBIfam" id="TIGR00173">
    <property type="entry name" value="menD"/>
    <property type="match status" value="1"/>
</dbReference>
<dbReference type="CDD" id="cd07037">
    <property type="entry name" value="TPP_PYR_MenD"/>
    <property type="match status" value="1"/>
</dbReference>
<reference evidence="10 11" key="1">
    <citation type="journal article" date="2015" name="Genome Announc.">
        <title>Expanding the biotechnology potential of lactobacilli through comparative genomics of 213 strains and associated genera.</title>
        <authorList>
            <person name="Sun Z."/>
            <person name="Harris H.M."/>
            <person name="McCann A."/>
            <person name="Guo C."/>
            <person name="Argimon S."/>
            <person name="Zhang W."/>
            <person name="Yang X."/>
            <person name="Jeffery I.B."/>
            <person name="Cooney J.C."/>
            <person name="Kagawa T.F."/>
            <person name="Liu W."/>
            <person name="Song Y."/>
            <person name="Salvetti E."/>
            <person name="Wrobel A."/>
            <person name="Rasinkangas P."/>
            <person name="Parkhill J."/>
            <person name="Rea M.C."/>
            <person name="O'Sullivan O."/>
            <person name="Ritari J."/>
            <person name="Douillard F.P."/>
            <person name="Paul Ross R."/>
            <person name="Yang R."/>
            <person name="Briner A.E."/>
            <person name="Felis G.E."/>
            <person name="de Vos W.M."/>
            <person name="Barrangou R."/>
            <person name="Klaenhammer T.R."/>
            <person name="Caufield P.W."/>
            <person name="Cui Y."/>
            <person name="Zhang H."/>
            <person name="O'Toole P.W."/>
        </authorList>
    </citation>
    <scope>NUCLEOTIDE SEQUENCE [LARGE SCALE GENOMIC DNA]</scope>
    <source>
        <strain evidence="10 11">DSM 18630</strain>
    </source>
</reference>
<dbReference type="GO" id="GO:0009234">
    <property type="term" value="P:menaquinone biosynthetic process"/>
    <property type="evidence" value="ECO:0007669"/>
    <property type="project" value="UniProtKB-UniRule"/>
</dbReference>
<keyword evidence="5 6" id="KW-0464">Manganese</keyword>
<evidence type="ECO:0000259" key="7">
    <source>
        <dbReference type="Pfam" id="PF02775"/>
    </source>
</evidence>
<comment type="catalytic activity">
    <reaction evidence="6">
        <text>isochorismate + 2-oxoglutarate + H(+) = 5-enolpyruvoyl-6-hydroxy-2-succinyl-cyclohex-3-ene-1-carboxylate + CO2</text>
        <dbReference type="Rhea" id="RHEA:25593"/>
        <dbReference type="ChEBI" id="CHEBI:15378"/>
        <dbReference type="ChEBI" id="CHEBI:16526"/>
        <dbReference type="ChEBI" id="CHEBI:16810"/>
        <dbReference type="ChEBI" id="CHEBI:29780"/>
        <dbReference type="ChEBI" id="CHEBI:58818"/>
        <dbReference type="EC" id="2.2.1.9"/>
    </reaction>
</comment>
<dbReference type="GO" id="GO:0070204">
    <property type="term" value="F:2-succinyl-5-enolpyruvyl-6-hydroxy-3-cyclohexene-1-carboxylic-acid synthase activity"/>
    <property type="evidence" value="ECO:0007669"/>
    <property type="project" value="UniProtKB-UniRule"/>
</dbReference>
<dbReference type="InterPro" id="IPR029061">
    <property type="entry name" value="THDP-binding"/>
</dbReference>
<keyword evidence="1 6" id="KW-0808">Transferase</keyword>
<dbReference type="PIRSF" id="PIRSF004983">
    <property type="entry name" value="MenD"/>
    <property type="match status" value="1"/>
</dbReference>
<gene>
    <name evidence="6" type="primary">menD</name>
    <name evidence="10" type="ORF">FC89_GL000571</name>
</gene>
<comment type="cofactor">
    <cofactor evidence="6">
        <name>thiamine diphosphate</name>
        <dbReference type="ChEBI" id="CHEBI:58937"/>
    </cofactor>
    <text evidence="6">Binds 1 thiamine pyrophosphate per subunit.</text>
</comment>
<dbReference type="STRING" id="1423750.FC89_GL000571"/>
<evidence type="ECO:0000256" key="6">
    <source>
        <dbReference type="HAMAP-Rule" id="MF_01659"/>
    </source>
</evidence>
<dbReference type="InterPro" id="IPR032264">
    <property type="entry name" value="MenD_middle"/>
</dbReference>
<keyword evidence="3 6" id="KW-0460">Magnesium</keyword>
<dbReference type="CDD" id="cd02009">
    <property type="entry name" value="TPP_SHCHC_synthase"/>
    <property type="match status" value="1"/>
</dbReference>
<evidence type="ECO:0000259" key="8">
    <source>
        <dbReference type="Pfam" id="PF02776"/>
    </source>
</evidence>
<dbReference type="GO" id="GO:0000287">
    <property type="term" value="F:magnesium ion binding"/>
    <property type="evidence" value="ECO:0007669"/>
    <property type="project" value="UniProtKB-UniRule"/>
</dbReference>
<keyword evidence="11" id="KW-1185">Reference proteome</keyword>
<evidence type="ECO:0000313" key="11">
    <source>
        <dbReference type="Proteomes" id="UP000051451"/>
    </source>
</evidence>
<dbReference type="Gene3D" id="3.40.50.1220">
    <property type="entry name" value="TPP-binding domain"/>
    <property type="match status" value="1"/>
</dbReference>
<keyword evidence="4 6" id="KW-0786">Thiamine pyrophosphate</keyword>
<dbReference type="Pfam" id="PF16582">
    <property type="entry name" value="TPP_enzyme_M_2"/>
    <property type="match status" value="1"/>
</dbReference>
<evidence type="ECO:0000259" key="9">
    <source>
        <dbReference type="Pfam" id="PF16582"/>
    </source>
</evidence>
<dbReference type="PANTHER" id="PTHR42916:SF1">
    <property type="entry name" value="PROTEIN PHYLLO, CHLOROPLASTIC"/>
    <property type="match status" value="1"/>
</dbReference>
<sequence>MNETEGLQEYISCFWQGLLAQKVKKVVLSPGSRSTPIALAAAQLAQERRIELYVDVDERSAAFFALGLIKASAEPVLIVCTSGTAAANYFPAVCEAQISHLPLLILTADRPPELQDIGAPQTIDQQKLYGDHVKHFWQLPLPEPSTDALNYLRQTVQRSVALACQEPTGPIHLNWPLRKPLVPKLPFNLSANVQPLNFPTLHQQLSVDQLQQLKEQLTGKRGIIIAGPQGKKTAQINNQCLLEWSQAVNWPIIADPLSNLRAVKQSNLISTADFLCRMPMDKLTAYQPEVVIQTGATLVSAAISNWLKKLSVPVYYLDQHHRNVETTLQADYYFPMTAAEFLPNLTIKPAPITWLQTWQQAQHLIQNQLAAYFDQQTELNEITAAYFLGTNLQHGNAFISNSMPIRDVENFWLRPQAQLFCNRGANGIDGINSTALGMAAQQPLDKNFLLTGDLAFFHDLTGLQMARNYNLKLRVVVNNNNGGGIFSFLPQAGKLGFEQVFGTPQNLDLQHLAAFYQADYQLAVDPADFQKLLQQPLHNLEIIEVRTERTVNLQAHHRLNHQIQTAFMKEMI</sequence>
<protein>
    <recommendedName>
        <fullName evidence="6">2-succinyl-5-enolpyruvyl-6-hydroxy-3-cyclohexene-1-carboxylate synthase</fullName>
        <shortName evidence="6">SEPHCHC synthase</shortName>
        <ecNumber evidence="6">2.2.1.9</ecNumber>
    </recommendedName>
    <alternativeName>
        <fullName evidence="6">Menaquinone biosynthesis protein MenD</fullName>
    </alternativeName>
</protein>
<evidence type="ECO:0000313" key="10">
    <source>
        <dbReference type="EMBL" id="KRM06426.1"/>
    </source>
</evidence>
<dbReference type="InterPro" id="IPR012001">
    <property type="entry name" value="Thiamin_PyroP_enz_TPP-bd_dom"/>
</dbReference>
<feature type="domain" description="Thiamine pyrophosphate enzyme N-terminal TPP-binding" evidence="8">
    <location>
        <begin position="18"/>
        <end position="127"/>
    </location>
</feature>
<dbReference type="Pfam" id="PF02776">
    <property type="entry name" value="TPP_enzyme_N"/>
    <property type="match status" value="1"/>
</dbReference>
<dbReference type="EC" id="2.2.1.9" evidence="6"/>
<dbReference type="HAMAP" id="MF_01659">
    <property type="entry name" value="MenD"/>
    <property type="match status" value="1"/>
</dbReference>
<dbReference type="SUPFAM" id="SSF52518">
    <property type="entry name" value="Thiamin diphosphate-binding fold (THDP-binding)"/>
    <property type="match status" value="2"/>
</dbReference>
<dbReference type="GO" id="GO:0030145">
    <property type="term" value="F:manganese ion binding"/>
    <property type="evidence" value="ECO:0007669"/>
    <property type="project" value="UniProtKB-UniRule"/>
</dbReference>
<dbReference type="UniPathway" id="UPA01057">
    <property type="reaction ID" value="UER00164"/>
</dbReference>
<evidence type="ECO:0000256" key="4">
    <source>
        <dbReference type="ARBA" id="ARBA00023052"/>
    </source>
</evidence>
<dbReference type="GO" id="GO:0030976">
    <property type="term" value="F:thiamine pyrophosphate binding"/>
    <property type="evidence" value="ECO:0007669"/>
    <property type="project" value="UniProtKB-UniRule"/>
</dbReference>
<dbReference type="Proteomes" id="UP000051451">
    <property type="component" value="Unassembled WGS sequence"/>
</dbReference>
<dbReference type="EMBL" id="AZGB01000015">
    <property type="protein sequence ID" value="KRM06426.1"/>
    <property type="molecule type" value="Genomic_DNA"/>
</dbReference>
<dbReference type="Pfam" id="PF02775">
    <property type="entry name" value="TPP_enzyme_C"/>
    <property type="match status" value="1"/>
</dbReference>
<dbReference type="AlphaFoldDB" id="A0A0R1VL94"/>
<accession>A0A0R1VL94</accession>
<dbReference type="UniPathway" id="UPA00079"/>
<evidence type="ECO:0000256" key="2">
    <source>
        <dbReference type="ARBA" id="ARBA00022723"/>
    </source>
</evidence>
<keyword evidence="2 6" id="KW-0479">Metal-binding</keyword>
<keyword evidence="6" id="KW-0474">Menaquinone biosynthesis</keyword>
<dbReference type="GeneID" id="98318605"/>
<dbReference type="RefSeq" id="WP_057871344.1">
    <property type="nucleotide sequence ID" value="NZ_AZGB01000015.1"/>
</dbReference>
<feature type="domain" description="Menaquinone biosynthesis protein MenD middle" evidence="9">
    <location>
        <begin position="211"/>
        <end position="392"/>
    </location>
</feature>
<proteinExistence type="inferred from homology"/>